<dbReference type="InterPro" id="IPR008271">
    <property type="entry name" value="Ser/Thr_kinase_AS"/>
</dbReference>
<evidence type="ECO:0000259" key="10">
    <source>
        <dbReference type="PROSITE" id="PS50011"/>
    </source>
</evidence>
<gene>
    <name evidence="11" type="ORF">HDA41_000923</name>
</gene>
<reference evidence="11 12" key="1">
    <citation type="submission" date="2020-08" db="EMBL/GenBank/DDBJ databases">
        <title>Sequencing the genomes of 1000 actinobacteria strains.</title>
        <authorList>
            <person name="Klenk H.-P."/>
        </authorList>
    </citation>
    <scope>NUCLEOTIDE SEQUENCE [LARGE SCALE GENOMIC DNA]</scope>
    <source>
        <strain evidence="11 12">DSM 40084</strain>
    </source>
</reference>
<feature type="compositionally biased region" description="Gly residues" evidence="8">
    <location>
        <begin position="574"/>
        <end position="605"/>
    </location>
</feature>
<feature type="compositionally biased region" description="Low complexity" evidence="8">
    <location>
        <begin position="374"/>
        <end position="428"/>
    </location>
</feature>
<feature type="compositionally biased region" description="Basic and acidic residues" evidence="8">
    <location>
        <begin position="502"/>
        <end position="514"/>
    </location>
</feature>
<feature type="compositionally biased region" description="Basic and acidic residues" evidence="8">
    <location>
        <begin position="538"/>
        <end position="559"/>
    </location>
</feature>
<keyword evidence="9" id="KW-0812">Transmembrane</keyword>
<protein>
    <recommendedName>
        <fullName evidence="1">non-specific serine/threonine protein kinase</fullName>
        <ecNumber evidence="1">2.7.11.1</ecNumber>
    </recommendedName>
</protein>
<dbReference type="PANTHER" id="PTHR43289">
    <property type="entry name" value="MITOGEN-ACTIVATED PROTEIN KINASE KINASE KINASE 20-RELATED"/>
    <property type="match status" value="1"/>
</dbReference>
<dbReference type="PANTHER" id="PTHR43289:SF6">
    <property type="entry name" value="SERINE_THREONINE-PROTEIN KINASE NEKL-3"/>
    <property type="match status" value="1"/>
</dbReference>
<dbReference type="Gene3D" id="3.30.200.20">
    <property type="entry name" value="Phosphorylase Kinase, domain 1"/>
    <property type="match status" value="1"/>
</dbReference>
<feature type="compositionally biased region" description="Low complexity" evidence="8">
    <location>
        <begin position="455"/>
        <end position="464"/>
    </location>
</feature>
<feature type="domain" description="Protein kinase" evidence="10">
    <location>
        <begin position="20"/>
        <end position="282"/>
    </location>
</feature>
<feature type="compositionally biased region" description="Pro residues" evidence="8">
    <location>
        <begin position="429"/>
        <end position="442"/>
    </location>
</feature>
<evidence type="ECO:0000256" key="7">
    <source>
        <dbReference type="PROSITE-ProRule" id="PRU10141"/>
    </source>
</evidence>
<dbReference type="PROSITE" id="PS00108">
    <property type="entry name" value="PROTEIN_KINASE_ST"/>
    <property type="match status" value="1"/>
</dbReference>
<evidence type="ECO:0000256" key="5">
    <source>
        <dbReference type="ARBA" id="ARBA00022777"/>
    </source>
</evidence>
<dbReference type="InterPro" id="IPR011009">
    <property type="entry name" value="Kinase-like_dom_sf"/>
</dbReference>
<dbReference type="AlphaFoldDB" id="A0A7W9LR45"/>
<dbReference type="SMART" id="SM00220">
    <property type="entry name" value="S_TKc"/>
    <property type="match status" value="1"/>
</dbReference>
<keyword evidence="9" id="KW-1133">Transmembrane helix</keyword>
<organism evidence="11 12">
    <name type="scientific">Streptomyces caelestis</name>
    <dbReference type="NCBI Taxonomy" id="36816"/>
    <lineage>
        <taxon>Bacteria</taxon>
        <taxon>Bacillati</taxon>
        <taxon>Actinomycetota</taxon>
        <taxon>Actinomycetes</taxon>
        <taxon>Kitasatosporales</taxon>
        <taxon>Streptomycetaceae</taxon>
        <taxon>Streptomyces</taxon>
    </lineage>
</organism>
<feature type="transmembrane region" description="Helical" evidence="9">
    <location>
        <begin position="477"/>
        <end position="498"/>
    </location>
</feature>
<accession>A0A7W9LR45</accession>
<dbReference type="PROSITE" id="PS00107">
    <property type="entry name" value="PROTEIN_KINASE_ATP"/>
    <property type="match status" value="1"/>
</dbReference>
<sequence length="705" mass="70349">MSTGEYGQSDGDGRLLAGRYRVTAQLGRGGMGVVWKAVDEVLGREVAVKELRTYTDAAGPELAGLRLRMQREARAAARVRHTGVIAVHDIAEVDGRPLIVMELVDGPSLDDVLRDRGPLDAREAAGIGAKVMDALAAAHRVGVLHRDVKPGNILLDRSGRVVLTDFGIATMDDPGDGSATHLTRSGELVGSLDYLAPERAQGADPGPASDIWALGATLYAAVEGSSPFRRTSTFSTLTAIVTEPLPEPRRAGPLAPVLQQLLDKRPEGRPEADRAREMLQRLADTGGTDTPTSALRGPAASPRPPCPETERSVPSVPPGFGPAQHMQPGATGPQDAPGTPGSGTAAALGTTGTPGATASDAPGQPGAGSGPGSDGSAAGSQDSGSGSDGSGHSPHGTGPGSYGPSHGQQASGAASHGSGAGPHTAGPGPHDPGPGPHGPGPGPHGFGPAGPGSPAPGASAATGPMNSRATLRRKARVLLAAAAVTVVLAAAGATVALLTDSDSKDTGARTDAARADAAASAGESGRRDDGSNAPRPEGQGDEKGKAPSEKPGDEKKPEPTGRATTSAPAKSSGGTTGDMTGGTSGGTSAGGGTGGGSGDGGTTGGGGTTTEAPVCHAIGGGKYNCTVWKTADSYTASGTKVGVLKAGTNYFYCQQNLGRRETDGQWTNIWWARTDDDSGNTDVWVSDVYIKGGDNDAPVPGLPVC</sequence>
<dbReference type="PROSITE" id="PS50011">
    <property type="entry name" value="PROTEIN_KINASE_DOM"/>
    <property type="match status" value="1"/>
</dbReference>
<dbReference type="InterPro" id="IPR000719">
    <property type="entry name" value="Prot_kinase_dom"/>
</dbReference>
<dbReference type="Gene3D" id="1.10.510.10">
    <property type="entry name" value="Transferase(Phosphotransferase) domain 1"/>
    <property type="match status" value="1"/>
</dbReference>
<name>A0A7W9LR45_9ACTN</name>
<keyword evidence="6 7" id="KW-0067">ATP-binding</keyword>
<evidence type="ECO:0000313" key="11">
    <source>
        <dbReference type="EMBL" id="MBB5792959.1"/>
    </source>
</evidence>
<evidence type="ECO:0000256" key="1">
    <source>
        <dbReference type="ARBA" id="ARBA00012513"/>
    </source>
</evidence>
<dbReference type="GO" id="GO:0005524">
    <property type="term" value="F:ATP binding"/>
    <property type="evidence" value="ECO:0007669"/>
    <property type="project" value="UniProtKB-UniRule"/>
</dbReference>
<dbReference type="GO" id="GO:0004674">
    <property type="term" value="F:protein serine/threonine kinase activity"/>
    <property type="evidence" value="ECO:0007669"/>
    <property type="project" value="UniProtKB-KW"/>
</dbReference>
<keyword evidence="4 7" id="KW-0547">Nucleotide-binding</keyword>
<evidence type="ECO:0000256" key="6">
    <source>
        <dbReference type="ARBA" id="ARBA00022840"/>
    </source>
</evidence>
<dbReference type="InterPro" id="IPR017441">
    <property type="entry name" value="Protein_kinase_ATP_BS"/>
</dbReference>
<dbReference type="EMBL" id="JACHNE010000001">
    <property type="protein sequence ID" value="MBB5792959.1"/>
    <property type="molecule type" value="Genomic_DNA"/>
</dbReference>
<evidence type="ECO:0000256" key="8">
    <source>
        <dbReference type="SAM" id="MobiDB-lite"/>
    </source>
</evidence>
<keyword evidence="12" id="KW-1185">Reference proteome</keyword>
<evidence type="ECO:0000256" key="3">
    <source>
        <dbReference type="ARBA" id="ARBA00022679"/>
    </source>
</evidence>
<keyword evidence="9" id="KW-0472">Membrane</keyword>
<evidence type="ECO:0000313" key="12">
    <source>
        <dbReference type="Proteomes" id="UP000590647"/>
    </source>
</evidence>
<keyword evidence="5 11" id="KW-0418">Kinase</keyword>
<dbReference type="CDD" id="cd14014">
    <property type="entry name" value="STKc_PknB_like"/>
    <property type="match status" value="1"/>
</dbReference>
<evidence type="ECO:0000256" key="4">
    <source>
        <dbReference type="ARBA" id="ARBA00022741"/>
    </source>
</evidence>
<feature type="region of interest" description="Disordered" evidence="8">
    <location>
        <begin position="502"/>
        <end position="605"/>
    </location>
</feature>
<proteinExistence type="predicted"/>
<feature type="region of interest" description="Disordered" evidence="8">
    <location>
        <begin position="282"/>
        <end position="466"/>
    </location>
</feature>
<feature type="compositionally biased region" description="Low complexity" evidence="8">
    <location>
        <begin position="335"/>
        <end position="364"/>
    </location>
</feature>
<keyword evidence="2 11" id="KW-0723">Serine/threonine-protein kinase</keyword>
<evidence type="ECO:0000256" key="2">
    <source>
        <dbReference type="ARBA" id="ARBA00022527"/>
    </source>
</evidence>
<feature type="binding site" evidence="7">
    <location>
        <position position="49"/>
    </location>
    <ligand>
        <name>ATP</name>
        <dbReference type="ChEBI" id="CHEBI:30616"/>
    </ligand>
</feature>
<keyword evidence="3" id="KW-0808">Transferase</keyword>
<evidence type="ECO:0000256" key="9">
    <source>
        <dbReference type="SAM" id="Phobius"/>
    </source>
</evidence>
<dbReference type="Proteomes" id="UP000590647">
    <property type="component" value="Unassembled WGS sequence"/>
</dbReference>
<comment type="caution">
    <text evidence="11">The sequence shown here is derived from an EMBL/GenBank/DDBJ whole genome shotgun (WGS) entry which is preliminary data.</text>
</comment>
<dbReference type="RefSeq" id="WP_184980903.1">
    <property type="nucleotide sequence ID" value="NZ_JACHNE010000001.1"/>
</dbReference>
<dbReference type="SUPFAM" id="SSF56112">
    <property type="entry name" value="Protein kinase-like (PK-like)"/>
    <property type="match status" value="1"/>
</dbReference>
<dbReference type="Pfam" id="PF00069">
    <property type="entry name" value="Pkinase"/>
    <property type="match status" value="1"/>
</dbReference>
<dbReference type="EC" id="2.7.11.1" evidence="1"/>